<feature type="disulfide bond" description="Redox-active" evidence="6">
    <location>
        <begin position="270"/>
        <end position="273"/>
    </location>
</feature>
<comment type="subcellular location">
    <subcellularLocation>
        <location evidence="6">Cytoplasm</location>
    </subcellularLocation>
</comment>
<dbReference type="GO" id="GO:0005737">
    <property type="term" value="C:cytoplasm"/>
    <property type="evidence" value="ECO:0007669"/>
    <property type="project" value="UniProtKB-SubCell"/>
</dbReference>
<keyword evidence="2 6" id="KW-0862">Zinc</keyword>
<dbReference type="SUPFAM" id="SSF118352">
    <property type="entry name" value="HSP33 redox switch-like"/>
    <property type="match status" value="1"/>
</dbReference>
<dbReference type="GO" id="GO:0044183">
    <property type="term" value="F:protein folding chaperone"/>
    <property type="evidence" value="ECO:0007669"/>
    <property type="project" value="TreeGrafter"/>
</dbReference>
<comment type="caution">
    <text evidence="7">The sequence shown here is derived from an EMBL/GenBank/DDBJ whole genome shotgun (WGS) entry which is preliminary data.</text>
</comment>
<evidence type="ECO:0000256" key="1">
    <source>
        <dbReference type="ARBA" id="ARBA00022490"/>
    </source>
</evidence>
<dbReference type="SUPFAM" id="SSF64397">
    <property type="entry name" value="Hsp33 domain"/>
    <property type="match status" value="1"/>
</dbReference>
<keyword evidence="3 6" id="KW-1015">Disulfide bond</keyword>
<dbReference type="GO" id="GO:0051082">
    <property type="term" value="F:unfolded protein binding"/>
    <property type="evidence" value="ECO:0007669"/>
    <property type="project" value="UniProtKB-UniRule"/>
</dbReference>
<protein>
    <recommendedName>
        <fullName evidence="6">33 kDa chaperonin</fullName>
    </recommendedName>
    <alternativeName>
        <fullName evidence="6">Heat shock protein 33 homolog</fullName>
        <shortName evidence="6">HSP33</shortName>
    </alternativeName>
</protein>
<proteinExistence type="inferred from homology"/>
<dbReference type="Proteomes" id="UP000231293">
    <property type="component" value="Unassembled WGS sequence"/>
</dbReference>
<dbReference type="GO" id="GO:0042026">
    <property type="term" value="P:protein refolding"/>
    <property type="evidence" value="ECO:0007669"/>
    <property type="project" value="TreeGrafter"/>
</dbReference>
<dbReference type="Gene3D" id="3.90.1280.10">
    <property type="entry name" value="HSP33 redox switch-like"/>
    <property type="match status" value="1"/>
</dbReference>
<dbReference type="PANTHER" id="PTHR30111:SF1">
    <property type="entry name" value="33 KDA CHAPERONIN"/>
    <property type="match status" value="1"/>
</dbReference>
<organism evidence="7 8">
    <name type="scientific">Snodgrassella alvi</name>
    <dbReference type="NCBI Taxonomy" id="1196083"/>
    <lineage>
        <taxon>Bacteria</taxon>
        <taxon>Pseudomonadati</taxon>
        <taxon>Pseudomonadota</taxon>
        <taxon>Betaproteobacteria</taxon>
        <taxon>Neisseriales</taxon>
        <taxon>Neisseriaceae</taxon>
        <taxon>Snodgrassella</taxon>
    </lineage>
</organism>
<evidence type="ECO:0000256" key="6">
    <source>
        <dbReference type="HAMAP-Rule" id="MF_00117"/>
    </source>
</evidence>
<dbReference type="HAMAP" id="MF_00117">
    <property type="entry name" value="HslO"/>
    <property type="match status" value="1"/>
</dbReference>
<dbReference type="AlphaFoldDB" id="A0A2N9WTN7"/>
<dbReference type="PANTHER" id="PTHR30111">
    <property type="entry name" value="33 KDA CHAPERONIN"/>
    <property type="match status" value="1"/>
</dbReference>
<keyword evidence="4 6" id="KW-0143">Chaperone</keyword>
<reference evidence="7 8" key="1">
    <citation type="journal article" date="2017" name="MBio">
        <title>Type VI secretion-mediated competition in the bee gut microbiome.</title>
        <authorList>
            <person name="Steele M.I."/>
            <person name="Kwong W.K."/>
            <person name="Powell J.E."/>
            <person name="Whiteley M."/>
            <person name="Moran N.A."/>
        </authorList>
    </citation>
    <scope>NUCLEOTIDE SEQUENCE [LARGE SCALE GENOMIC DNA]</scope>
    <source>
        <strain evidence="7 8">App2-2</strain>
    </source>
</reference>
<name>A0A2N9WTN7_9NEIS</name>
<dbReference type="InterPro" id="IPR000397">
    <property type="entry name" value="Heat_shock_Hsp33"/>
</dbReference>
<keyword evidence="5 6" id="KW-0676">Redox-active center</keyword>
<dbReference type="Gene3D" id="3.55.30.10">
    <property type="entry name" value="Hsp33 domain"/>
    <property type="match status" value="1"/>
</dbReference>
<evidence type="ECO:0000313" key="8">
    <source>
        <dbReference type="Proteomes" id="UP000231293"/>
    </source>
</evidence>
<dbReference type="InterPro" id="IPR023212">
    <property type="entry name" value="Hsp33_helix_hairpin_bin_dom_sf"/>
</dbReference>
<dbReference type="InterPro" id="IPR016153">
    <property type="entry name" value="Heat_shock_Hsp33_N"/>
</dbReference>
<dbReference type="InterPro" id="IPR016154">
    <property type="entry name" value="Heat_shock_Hsp33_C"/>
</dbReference>
<gene>
    <name evidence="6" type="primary">hslO</name>
    <name evidence="7" type="ORF">BGI32_06455</name>
</gene>
<comment type="similarity">
    <text evidence="6">Belongs to the HSP33 family.</text>
</comment>
<accession>A0A2N9WTN7</accession>
<dbReference type="Pfam" id="PF01430">
    <property type="entry name" value="HSP33"/>
    <property type="match status" value="1"/>
</dbReference>
<comment type="function">
    <text evidence="6">Redox regulated molecular chaperone. Protects both thermally unfolding and oxidatively damaged proteins from irreversible aggregation. Plays an important role in the bacterial defense system toward oxidative stress.</text>
</comment>
<dbReference type="PIRSF" id="PIRSF005261">
    <property type="entry name" value="Heat_shock_Hsp33"/>
    <property type="match status" value="1"/>
</dbReference>
<sequence>MVMMTESKMAKADQLTRFMFDDCPVRGLHVNLQQVWRHVAQNKAYPKAIHQALGELTVAAVLLASNLKFDGNLIVQVQGKGVLKMLVAEATSAATCRATARWDESAVIDENMKLVDLLGEGGMFVLTLQPAQGESWQGVVELAGDSIAQMLMNYMARSEQLATHITLAADDEHASGLLLQRLPEQDIEEDSWTELSALAGTLTGDELLQLDAETLLYRLFHEHEVRLFAPQDVEFTCTCSRAKVGDMLLLLGGQEVGEAVVEQGSIEVNCDFCYARYVFDEADVNALFGSDVVATAQQELAARQLNH</sequence>
<evidence type="ECO:0000256" key="4">
    <source>
        <dbReference type="ARBA" id="ARBA00023186"/>
    </source>
</evidence>
<dbReference type="CDD" id="cd00498">
    <property type="entry name" value="Hsp33"/>
    <property type="match status" value="1"/>
</dbReference>
<evidence type="ECO:0000256" key="5">
    <source>
        <dbReference type="ARBA" id="ARBA00023284"/>
    </source>
</evidence>
<comment type="PTM">
    <text evidence="6">Under oxidizing conditions two disulfide bonds are formed involving the reactive cysteines. Under reducing conditions zinc is bound to the reactive cysteines and the protein is inactive.</text>
</comment>
<keyword evidence="1 6" id="KW-0963">Cytoplasm</keyword>
<evidence type="ECO:0000313" key="7">
    <source>
        <dbReference type="EMBL" id="PIT14999.1"/>
    </source>
</evidence>
<dbReference type="EMBL" id="MDVB01000066">
    <property type="protein sequence ID" value="PIT14999.1"/>
    <property type="molecule type" value="Genomic_DNA"/>
</dbReference>
<dbReference type="Gene3D" id="1.10.287.480">
    <property type="entry name" value="helix hairpin bin"/>
    <property type="match status" value="1"/>
</dbReference>
<evidence type="ECO:0000256" key="2">
    <source>
        <dbReference type="ARBA" id="ARBA00022833"/>
    </source>
</evidence>
<evidence type="ECO:0000256" key="3">
    <source>
        <dbReference type="ARBA" id="ARBA00023157"/>
    </source>
</evidence>
<dbReference type="NCBIfam" id="NF001033">
    <property type="entry name" value="PRK00114.1"/>
    <property type="match status" value="1"/>
</dbReference>
<feature type="disulfide bond" description="Redox-active" evidence="6">
    <location>
        <begin position="237"/>
        <end position="239"/>
    </location>
</feature>